<dbReference type="AlphaFoldDB" id="A0A3E0VCM7"/>
<name>A0A3E0VCM7_9MICO</name>
<dbReference type="EMBL" id="NBXA01000069">
    <property type="protein sequence ID" value="RFA06647.1"/>
    <property type="molecule type" value="Genomic_DNA"/>
</dbReference>
<protein>
    <submittedName>
        <fullName evidence="1">Uncharacterized protein</fullName>
    </submittedName>
</protein>
<evidence type="ECO:0000313" key="1">
    <source>
        <dbReference type="EMBL" id="RFA06647.1"/>
    </source>
</evidence>
<gene>
    <name evidence="1" type="ORF">B7R21_19185</name>
</gene>
<accession>A0A3E0VCM7</accession>
<organism evidence="1 2">
    <name type="scientific">Subtercola boreus</name>
    <dbReference type="NCBI Taxonomy" id="120213"/>
    <lineage>
        <taxon>Bacteria</taxon>
        <taxon>Bacillati</taxon>
        <taxon>Actinomycetota</taxon>
        <taxon>Actinomycetes</taxon>
        <taxon>Micrococcales</taxon>
        <taxon>Microbacteriaceae</taxon>
        <taxon>Subtercola</taxon>
    </lineage>
</organism>
<reference evidence="1 2" key="1">
    <citation type="submission" date="2017-04" db="EMBL/GenBank/DDBJ databases">
        <title>Comparative genome analysis of Subtercola boreus.</title>
        <authorList>
            <person name="Cho Y.-J."/>
            <person name="Cho A."/>
            <person name="Kim O.-S."/>
            <person name="Lee J.-I."/>
        </authorList>
    </citation>
    <scope>NUCLEOTIDE SEQUENCE [LARGE SCALE GENOMIC DNA]</scope>
    <source>
        <strain evidence="1 2">P27444</strain>
    </source>
</reference>
<sequence length="131" mass="14989">MAQLDATALYIFVEDVLTRAKYLINQEHSHDGAYLIDFLTLNDLLTQKYGQPNEVNEYWVNSLYQDSPEDWGLAVSAGHLSRYYVWDLPETELYLALKGDNFKVGLEIEYTGKAFQEFEAAIQTAAVLDEL</sequence>
<proteinExistence type="predicted"/>
<comment type="caution">
    <text evidence="1">The sequence shown here is derived from an EMBL/GenBank/DDBJ whole genome shotgun (WGS) entry which is preliminary data.</text>
</comment>
<dbReference type="Proteomes" id="UP000256709">
    <property type="component" value="Unassembled WGS sequence"/>
</dbReference>
<evidence type="ECO:0000313" key="2">
    <source>
        <dbReference type="Proteomes" id="UP000256709"/>
    </source>
</evidence>